<feature type="transmembrane region" description="Helical" evidence="1">
    <location>
        <begin position="447"/>
        <end position="465"/>
    </location>
</feature>
<dbReference type="RefSeq" id="WP_262572511.1">
    <property type="nucleotide sequence ID" value="NZ_JAOQKJ010000001.1"/>
</dbReference>
<sequence>MIFAVLRNIIPLSNMPFYILACVIFVVTALASYFFLVNHDHSRKNSLFQNILCFLPPLAIIIWMILFYINEPNAEHPLEIDQLIRRSFPLPVWIGLMILGTCICLFLFRTKAGNCNSVSKIRKYIRLVITVLLAIGTSIQFYAPNIFQDIQGGTYHSHAYTSSIINVCWLTPYSEDLESLYGHYAILYMPFLKLMHKFFTIDYLTGIFILCAILAGISVLLFAYVLNYFIKNDVIFYLALFGIGEYYFMLMQGGVYMQVHPHRMIFPILLTALAVYEQKKQRQYPVLAVLFITLSFVWSTEVGLVIMLAFSLLRWYQAVIDTTPFSVKKVLKFFPYLLLYTILPFALSYLIVNAYNLLAGGSILDFSEFMFPLISDRGYIDQIELPLPNAAHPWTASAILFLIFVCIALFALLWHNPEKKEKLSFFFFFGTMGLGLMLYYTNRAAEGSMFIVLFFLLILQALILQKSQDMYLIRKTSGESAFQQKDGILFLMLRIITTFILFAMAFDCIYSMPKAWKTSSETIWKRAELQEFADYLYDQVPPDAVSFGEGVPEIMSMIDRDTHLHTTEWSYLNMPLDTMERNYDRIKGSQWIFCSLYSLWYLQENYPGLVDNYELHEQFEYNGAEFGFFVKLDE</sequence>
<dbReference type="Proteomes" id="UP001652432">
    <property type="component" value="Unassembled WGS sequence"/>
</dbReference>
<evidence type="ECO:0000313" key="2">
    <source>
        <dbReference type="EMBL" id="MCU6743101.1"/>
    </source>
</evidence>
<dbReference type="EMBL" id="JAOQKJ010000001">
    <property type="protein sequence ID" value="MCU6743101.1"/>
    <property type="molecule type" value="Genomic_DNA"/>
</dbReference>
<comment type="caution">
    <text evidence="2">The sequence shown here is derived from an EMBL/GenBank/DDBJ whole genome shotgun (WGS) entry which is preliminary data.</text>
</comment>
<feature type="transmembrane region" description="Helical" evidence="1">
    <location>
        <begin position="394"/>
        <end position="414"/>
    </location>
</feature>
<feature type="transmembrane region" description="Helical" evidence="1">
    <location>
        <begin position="124"/>
        <end position="143"/>
    </location>
</feature>
<feature type="transmembrane region" description="Helical" evidence="1">
    <location>
        <begin position="423"/>
        <end position="441"/>
    </location>
</feature>
<evidence type="ECO:0000256" key="1">
    <source>
        <dbReference type="SAM" id="Phobius"/>
    </source>
</evidence>
<keyword evidence="1" id="KW-1133">Transmembrane helix</keyword>
<name>A0ABT2SYM2_9FIRM</name>
<proteinExistence type="predicted"/>
<feature type="transmembrane region" description="Helical" evidence="1">
    <location>
        <begin position="15"/>
        <end position="36"/>
    </location>
</feature>
<reference evidence="2 3" key="1">
    <citation type="journal article" date="2021" name="ISME Commun">
        <title>Automated analysis of genomic sequences facilitates high-throughput and comprehensive description of bacteria.</title>
        <authorList>
            <person name="Hitch T.C.A."/>
        </authorList>
    </citation>
    <scope>NUCLEOTIDE SEQUENCE [LARGE SCALE GENOMIC DNA]</scope>
    <source>
        <strain evidence="2 3">Sanger_18</strain>
    </source>
</reference>
<gene>
    <name evidence="2" type="ORF">OCV77_01040</name>
</gene>
<accession>A0ABT2SYM2</accession>
<organism evidence="2 3">
    <name type="scientific">Suilimivivens aceti</name>
    <dbReference type="NCBI Taxonomy" id="2981774"/>
    <lineage>
        <taxon>Bacteria</taxon>
        <taxon>Bacillati</taxon>
        <taxon>Bacillota</taxon>
        <taxon>Clostridia</taxon>
        <taxon>Lachnospirales</taxon>
        <taxon>Lachnospiraceae</taxon>
        <taxon>Suilimivivens</taxon>
    </lineage>
</organism>
<feature type="transmembrane region" description="Helical" evidence="1">
    <location>
        <begin position="333"/>
        <end position="352"/>
    </location>
</feature>
<feature type="transmembrane region" description="Helical" evidence="1">
    <location>
        <begin position="234"/>
        <end position="253"/>
    </location>
</feature>
<feature type="transmembrane region" description="Helical" evidence="1">
    <location>
        <begin position="90"/>
        <end position="108"/>
    </location>
</feature>
<evidence type="ECO:0000313" key="3">
    <source>
        <dbReference type="Proteomes" id="UP001652432"/>
    </source>
</evidence>
<feature type="transmembrane region" description="Helical" evidence="1">
    <location>
        <begin position="203"/>
        <end position="227"/>
    </location>
</feature>
<keyword evidence="1" id="KW-0472">Membrane</keyword>
<keyword evidence="3" id="KW-1185">Reference proteome</keyword>
<feature type="transmembrane region" description="Helical" evidence="1">
    <location>
        <begin position="486"/>
        <end position="506"/>
    </location>
</feature>
<feature type="transmembrane region" description="Helical" evidence="1">
    <location>
        <begin position="48"/>
        <end position="70"/>
    </location>
</feature>
<keyword evidence="1" id="KW-0812">Transmembrane</keyword>
<protein>
    <submittedName>
        <fullName evidence="2">Uncharacterized protein</fullName>
    </submittedName>
</protein>
<feature type="transmembrane region" description="Helical" evidence="1">
    <location>
        <begin position="288"/>
        <end position="313"/>
    </location>
</feature>